<dbReference type="FunFam" id="3.40.50.300:FF:002049">
    <property type="entry name" value="Si:ch73-170d6.2"/>
    <property type="match status" value="1"/>
</dbReference>
<sequence length="552" mass="63004">IENLKQLVLQYKLNFMDRLASVLPAVRGGGKDEGVHFEPLSKPGPPEVHTVTHNSVTVQVSPPISATRYIIEYREEEVQGSTCSKLSFGIPAMKMTNRTIMLLGATGSGKTTLINGMINYILGVEWEDESRFKLIHEETNRTQAESQTSEITAYQIHYIEGFRVPYSLTIVDTPGFGDTRGIGQDKIVTQKIRDFFSDKNGIISLDAVCFVVQSALARLTHTQKYIFDSILSIFGKDIADNIVVLVTFADGKSAPVLEAIREADILCAKDKIYNPLHFKFNNSVLFASNNGGKGVSDQDDFDRMFWRMGSVGMTTFFTHLSTMQTRSLQLTKEVLAVRHRLEVTVEGLQPKMKVGLMILNELEQTHEALERHKHCIEQNKNFEYEVEFTEAVKEDISGTGICITNCQACHTTCHYPCKIPNDNDKKGCWAMDNKGNCRICPGKCVWSVHFTQKYRWEYKMRKEKRTYEDLKRQFEDAKGKEMCAEEVVKQLQKKYKDVQKEFLQLIENLSRTLKRLKEIALRPDPLRAPDYIDLMIQAEEHEAKPGYLDRIR</sequence>
<evidence type="ECO:0000256" key="1">
    <source>
        <dbReference type="RuleBase" id="RU004560"/>
    </source>
</evidence>
<dbReference type="InterPro" id="IPR003961">
    <property type="entry name" value="FN3_dom"/>
</dbReference>
<reference evidence="5" key="3">
    <citation type="submission" date="2025-09" db="UniProtKB">
        <authorList>
            <consortium name="Ensembl"/>
        </authorList>
    </citation>
    <scope>IDENTIFICATION</scope>
</reference>
<keyword evidence="6" id="KW-1185">Reference proteome</keyword>
<dbReference type="Gene3D" id="3.40.50.300">
    <property type="entry name" value="P-loop containing nucleotide triphosphate hydrolases"/>
    <property type="match status" value="1"/>
</dbReference>
<dbReference type="GO" id="GO:0032153">
    <property type="term" value="C:cell division site"/>
    <property type="evidence" value="ECO:0000318"/>
    <property type="project" value="GO_Central"/>
</dbReference>
<dbReference type="GO" id="GO:0060090">
    <property type="term" value="F:molecular adaptor activity"/>
    <property type="evidence" value="ECO:0000318"/>
    <property type="project" value="GO_Central"/>
</dbReference>
<keyword evidence="1" id="KW-0547">Nucleotide-binding</keyword>
<accession>W5N8A3</accession>
<dbReference type="InterPro" id="IPR048997">
    <property type="entry name" value="Stonustoxin-like_helical"/>
</dbReference>
<evidence type="ECO:0000259" key="3">
    <source>
        <dbReference type="Pfam" id="PF00735"/>
    </source>
</evidence>
<name>W5N8A3_LEPOC</name>
<dbReference type="InParanoid" id="W5N8A3"/>
<dbReference type="AlphaFoldDB" id="W5N8A3"/>
<dbReference type="GeneTree" id="ENSGT00500000044904"/>
<dbReference type="CDD" id="cd00063">
    <property type="entry name" value="FN3"/>
    <property type="match status" value="1"/>
</dbReference>
<dbReference type="HOGENOM" id="CLU_018951_2_0_1"/>
<feature type="coiled-coil region" evidence="2">
    <location>
        <begin position="460"/>
        <end position="519"/>
    </location>
</feature>
<reference evidence="5" key="2">
    <citation type="submission" date="2025-08" db="UniProtKB">
        <authorList>
            <consortium name="Ensembl"/>
        </authorList>
    </citation>
    <scope>IDENTIFICATION</scope>
</reference>
<dbReference type="eggNOG" id="ENOG502QTS0">
    <property type="taxonomic scope" value="Eukaryota"/>
</dbReference>
<dbReference type="InterPro" id="IPR036116">
    <property type="entry name" value="FN3_sf"/>
</dbReference>
<dbReference type="GO" id="GO:0031105">
    <property type="term" value="C:septin complex"/>
    <property type="evidence" value="ECO:0000318"/>
    <property type="project" value="GO_Central"/>
</dbReference>
<evidence type="ECO:0000313" key="6">
    <source>
        <dbReference type="Proteomes" id="UP000018468"/>
    </source>
</evidence>
<dbReference type="GO" id="GO:0003924">
    <property type="term" value="F:GTPase activity"/>
    <property type="evidence" value="ECO:0000318"/>
    <property type="project" value="GO_Central"/>
</dbReference>
<keyword evidence="1" id="KW-0342">GTP-binding</keyword>
<keyword evidence="2" id="KW-0175">Coiled coil</keyword>
<protein>
    <submittedName>
        <fullName evidence="5">Uncharacterized protein</fullName>
    </submittedName>
</protein>
<dbReference type="CDD" id="cd00882">
    <property type="entry name" value="Ras_like_GTPase"/>
    <property type="match status" value="1"/>
</dbReference>
<dbReference type="Bgee" id="ENSLOCG00000013679">
    <property type="expression patterns" value="Expressed in intestine and 3 other cell types or tissues"/>
</dbReference>
<dbReference type="GO" id="GO:0005525">
    <property type="term" value="F:GTP binding"/>
    <property type="evidence" value="ECO:0007669"/>
    <property type="project" value="UniProtKB-KW"/>
</dbReference>
<dbReference type="GO" id="GO:0015630">
    <property type="term" value="C:microtubule cytoskeleton"/>
    <property type="evidence" value="ECO:0000318"/>
    <property type="project" value="GO_Central"/>
</dbReference>
<dbReference type="PANTHER" id="PTHR32046:SF14">
    <property type="match status" value="1"/>
</dbReference>
<feature type="domain" description="Septin-type G" evidence="3">
    <location>
        <begin position="98"/>
        <end position="179"/>
    </location>
</feature>
<feature type="domain" description="Stonustoxin-like helical" evidence="4">
    <location>
        <begin position="1"/>
        <end position="36"/>
    </location>
</feature>
<reference evidence="6" key="1">
    <citation type="submission" date="2011-12" db="EMBL/GenBank/DDBJ databases">
        <title>The Draft Genome of Lepisosteus oculatus.</title>
        <authorList>
            <consortium name="The Broad Institute Genome Assembly &amp; Analysis Group"/>
            <consortium name="Computational R&amp;D Group"/>
            <consortium name="and Sequencing Platform"/>
            <person name="Di Palma F."/>
            <person name="Alfoldi J."/>
            <person name="Johnson J."/>
            <person name="Berlin A."/>
            <person name="Gnerre S."/>
            <person name="Jaffe D."/>
            <person name="MacCallum I."/>
            <person name="Young S."/>
            <person name="Walker B.J."/>
            <person name="Lander E.S."/>
            <person name="Lindblad-Toh K."/>
        </authorList>
    </citation>
    <scope>NUCLEOTIDE SEQUENCE [LARGE SCALE GENOMIC DNA]</scope>
</reference>
<dbReference type="InterPro" id="IPR030379">
    <property type="entry name" value="G_SEPTIN_dom"/>
</dbReference>
<evidence type="ECO:0000256" key="2">
    <source>
        <dbReference type="SAM" id="Coils"/>
    </source>
</evidence>
<organism evidence="5 6">
    <name type="scientific">Lepisosteus oculatus</name>
    <name type="common">Spotted gar</name>
    <dbReference type="NCBI Taxonomy" id="7918"/>
    <lineage>
        <taxon>Eukaryota</taxon>
        <taxon>Metazoa</taxon>
        <taxon>Chordata</taxon>
        <taxon>Craniata</taxon>
        <taxon>Vertebrata</taxon>
        <taxon>Euteleostomi</taxon>
        <taxon>Actinopterygii</taxon>
        <taxon>Neopterygii</taxon>
        <taxon>Holostei</taxon>
        <taxon>Semionotiformes</taxon>
        <taxon>Lepisosteidae</taxon>
        <taxon>Lepisosteus</taxon>
    </lineage>
</organism>
<dbReference type="Pfam" id="PF21109">
    <property type="entry name" value="Stonustoxin_helical"/>
    <property type="match status" value="1"/>
</dbReference>
<dbReference type="Proteomes" id="UP000018468">
    <property type="component" value="Unassembled WGS sequence"/>
</dbReference>
<proteinExistence type="inferred from homology"/>
<dbReference type="GO" id="GO:0061640">
    <property type="term" value="P:cytoskeleton-dependent cytokinesis"/>
    <property type="evidence" value="ECO:0000318"/>
    <property type="project" value="GO_Central"/>
</dbReference>
<dbReference type="GO" id="GO:0005940">
    <property type="term" value="C:septin ring"/>
    <property type="evidence" value="ECO:0000318"/>
    <property type="project" value="GO_Central"/>
</dbReference>
<dbReference type="Ensembl" id="ENSLOCT00000016893.1">
    <property type="protein sequence ID" value="ENSLOCP00000016862.1"/>
    <property type="gene ID" value="ENSLOCG00000013679.1"/>
</dbReference>
<dbReference type="SUPFAM" id="SSF52540">
    <property type="entry name" value="P-loop containing nucleoside triphosphate hydrolases"/>
    <property type="match status" value="1"/>
</dbReference>
<dbReference type="SUPFAM" id="SSF49265">
    <property type="entry name" value="Fibronectin type III"/>
    <property type="match status" value="1"/>
</dbReference>
<dbReference type="PANTHER" id="PTHR32046">
    <property type="entry name" value="G DOMAIN-CONTAINING PROTEIN"/>
    <property type="match status" value="1"/>
</dbReference>
<dbReference type="STRING" id="7918.ENSLOCP00000016862"/>
<evidence type="ECO:0000313" key="5">
    <source>
        <dbReference type="Ensembl" id="ENSLOCP00000016862.1"/>
    </source>
</evidence>
<dbReference type="GO" id="GO:0008104">
    <property type="term" value="P:intracellular protein localization"/>
    <property type="evidence" value="ECO:0000318"/>
    <property type="project" value="GO_Central"/>
</dbReference>
<dbReference type="InterPro" id="IPR027417">
    <property type="entry name" value="P-loop_NTPase"/>
</dbReference>
<dbReference type="Pfam" id="PF00735">
    <property type="entry name" value="Septin"/>
    <property type="match status" value="1"/>
</dbReference>
<comment type="similarity">
    <text evidence="1">Belongs to the TRAFAC class TrmE-Era-EngA-EngB-Septin-like GTPase superfamily. Septin GTPase family.</text>
</comment>
<evidence type="ECO:0000259" key="4">
    <source>
        <dbReference type="Pfam" id="PF21109"/>
    </source>
</evidence>
<dbReference type="OMA" id="TNCKQCH"/>